<evidence type="ECO:0000313" key="5">
    <source>
        <dbReference type="Proteomes" id="UP001208570"/>
    </source>
</evidence>
<comment type="caution">
    <text evidence="4">The sequence shown here is derived from an EMBL/GenBank/DDBJ whole genome shotgun (WGS) entry which is preliminary data.</text>
</comment>
<dbReference type="InterPro" id="IPR051495">
    <property type="entry name" value="Epithelial_Barrier/Signaling"/>
</dbReference>
<dbReference type="AlphaFoldDB" id="A0AAD9J7U1"/>
<dbReference type="Pfam" id="PF06119">
    <property type="entry name" value="NIDO"/>
    <property type="match status" value="1"/>
</dbReference>
<feature type="domain" description="NIDO" evidence="3">
    <location>
        <begin position="57"/>
        <end position="135"/>
    </location>
</feature>
<keyword evidence="5" id="KW-1185">Reference proteome</keyword>
<reference evidence="4" key="1">
    <citation type="journal article" date="2023" name="Mol. Biol. Evol.">
        <title>Third-Generation Sequencing Reveals the Adaptive Role of the Epigenome in Three Deep-Sea Polychaetes.</title>
        <authorList>
            <person name="Perez M."/>
            <person name="Aroh O."/>
            <person name="Sun Y."/>
            <person name="Lan Y."/>
            <person name="Juniper S.K."/>
            <person name="Young C.R."/>
            <person name="Angers B."/>
            <person name="Qian P.Y."/>
        </authorList>
    </citation>
    <scope>NUCLEOTIDE SEQUENCE</scope>
    <source>
        <strain evidence="4">P08H-3</strain>
    </source>
</reference>
<protein>
    <recommendedName>
        <fullName evidence="3">NIDO domain-containing protein</fullName>
    </recommendedName>
</protein>
<sequence>MLVEVLTAALCIQVATGSVLYPYGTKRGDTSINGVDDDFRQLYLGTRFQILGGNYTSLSINTNGVISFSNSFPWYDPEEFPINSGSTLIAVFWADMDLSYIGKLYYRETTDSRVIIQAQSDIRRKFVLKAVTTATSTNRRDAAKEFGEDRKSVVESFGTLGKRKGKKRRNISNPDIEAAIRMCMIAR</sequence>
<name>A0AAD9J7U1_9ANNE</name>
<keyword evidence="2" id="KW-0732">Signal</keyword>
<dbReference type="EMBL" id="JAODUP010000508">
    <property type="protein sequence ID" value="KAK2148227.1"/>
    <property type="molecule type" value="Genomic_DNA"/>
</dbReference>
<keyword evidence="1" id="KW-1015">Disulfide bond</keyword>
<dbReference type="PANTHER" id="PTHR13802:SF52">
    <property type="entry name" value="MUCIN-4"/>
    <property type="match status" value="1"/>
</dbReference>
<evidence type="ECO:0000256" key="1">
    <source>
        <dbReference type="ARBA" id="ARBA00023157"/>
    </source>
</evidence>
<evidence type="ECO:0000256" key="2">
    <source>
        <dbReference type="SAM" id="SignalP"/>
    </source>
</evidence>
<dbReference type="InterPro" id="IPR003886">
    <property type="entry name" value="NIDO_dom"/>
</dbReference>
<feature type="chain" id="PRO_5042071883" description="NIDO domain-containing protein" evidence="2">
    <location>
        <begin position="18"/>
        <end position="187"/>
    </location>
</feature>
<dbReference type="PANTHER" id="PTHR13802">
    <property type="entry name" value="MUCIN 4-RELATED"/>
    <property type="match status" value="1"/>
</dbReference>
<evidence type="ECO:0000313" key="4">
    <source>
        <dbReference type="EMBL" id="KAK2148227.1"/>
    </source>
</evidence>
<evidence type="ECO:0000259" key="3">
    <source>
        <dbReference type="Pfam" id="PF06119"/>
    </source>
</evidence>
<accession>A0AAD9J7U1</accession>
<dbReference type="GO" id="GO:0007160">
    <property type="term" value="P:cell-matrix adhesion"/>
    <property type="evidence" value="ECO:0007669"/>
    <property type="project" value="InterPro"/>
</dbReference>
<feature type="signal peptide" evidence="2">
    <location>
        <begin position="1"/>
        <end position="17"/>
    </location>
</feature>
<gene>
    <name evidence="4" type="ORF">LSH36_508g01071</name>
</gene>
<organism evidence="4 5">
    <name type="scientific">Paralvinella palmiformis</name>
    <dbReference type="NCBI Taxonomy" id="53620"/>
    <lineage>
        <taxon>Eukaryota</taxon>
        <taxon>Metazoa</taxon>
        <taxon>Spiralia</taxon>
        <taxon>Lophotrochozoa</taxon>
        <taxon>Annelida</taxon>
        <taxon>Polychaeta</taxon>
        <taxon>Sedentaria</taxon>
        <taxon>Canalipalpata</taxon>
        <taxon>Terebellida</taxon>
        <taxon>Terebelliformia</taxon>
        <taxon>Alvinellidae</taxon>
        <taxon>Paralvinella</taxon>
    </lineage>
</organism>
<dbReference type="Proteomes" id="UP001208570">
    <property type="component" value="Unassembled WGS sequence"/>
</dbReference>
<proteinExistence type="predicted"/>